<reference evidence="1 2" key="1">
    <citation type="submission" date="2016-07" db="EMBL/GenBank/DDBJ databases">
        <title>Draft Genome Sequence of Methylobrevis pamukkalensis PK2.</title>
        <authorList>
            <person name="Vasilenko O.V."/>
            <person name="Doronina N.V."/>
            <person name="Shmareva M.N."/>
            <person name="Tarlachkov S.V."/>
            <person name="Mustakhimov I."/>
            <person name="Trotsenko Y.A."/>
        </authorList>
    </citation>
    <scope>NUCLEOTIDE SEQUENCE [LARGE SCALE GENOMIC DNA]</scope>
    <source>
        <strain evidence="1 2">PK2</strain>
    </source>
</reference>
<dbReference type="EMBL" id="MCRJ01000036">
    <property type="protein sequence ID" value="ODN70866.1"/>
    <property type="molecule type" value="Genomic_DNA"/>
</dbReference>
<gene>
    <name evidence="1" type="ORF">A6302_01783</name>
</gene>
<organism evidence="1 2">
    <name type="scientific">Methylobrevis pamukkalensis</name>
    <dbReference type="NCBI Taxonomy" id="1439726"/>
    <lineage>
        <taxon>Bacteria</taxon>
        <taxon>Pseudomonadati</taxon>
        <taxon>Pseudomonadota</taxon>
        <taxon>Alphaproteobacteria</taxon>
        <taxon>Hyphomicrobiales</taxon>
        <taxon>Pleomorphomonadaceae</taxon>
        <taxon>Methylobrevis</taxon>
    </lineage>
</organism>
<dbReference type="Pfam" id="PF06319">
    <property type="entry name" value="MmcB-like"/>
    <property type="match status" value="1"/>
</dbReference>
<evidence type="ECO:0000313" key="2">
    <source>
        <dbReference type="Proteomes" id="UP000094622"/>
    </source>
</evidence>
<name>A0A1E3H517_9HYPH</name>
<accession>A0A1E3H517</accession>
<keyword evidence="2" id="KW-1185">Reference proteome</keyword>
<dbReference type="Proteomes" id="UP000094622">
    <property type="component" value="Unassembled WGS sequence"/>
</dbReference>
<proteinExistence type="predicted"/>
<comment type="caution">
    <text evidence="1">The sequence shown here is derived from an EMBL/GenBank/DDBJ whole genome shotgun (WGS) entry which is preliminary data.</text>
</comment>
<evidence type="ECO:0000313" key="1">
    <source>
        <dbReference type="EMBL" id="ODN70866.1"/>
    </source>
</evidence>
<dbReference type="AlphaFoldDB" id="A0A1E3H517"/>
<sequence length="66" mass="6923">MPAEIFPEDAGLLIADGFGAAILREAPDHRLGAAARKAVTLRFAHAAARRFHGLVDPNAGDGLQAF</sequence>
<protein>
    <submittedName>
        <fullName evidence="1">Uncharacterized protein</fullName>
    </submittedName>
</protein>
<dbReference type="InterPro" id="IPR009394">
    <property type="entry name" value="MmcB-like"/>
</dbReference>